<reference evidence="2 3" key="1">
    <citation type="submission" date="2014-06" db="EMBL/GenBank/DDBJ databases">
        <authorList>
            <person name="Swart Estienne"/>
        </authorList>
    </citation>
    <scope>NUCLEOTIDE SEQUENCE [LARGE SCALE GENOMIC DNA]</scope>
    <source>
        <strain evidence="2 3">130c</strain>
    </source>
</reference>
<dbReference type="AlphaFoldDB" id="A0A078AK94"/>
<evidence type="ECO:0000313" key="3">
    <source>
        <dbReference type="Proteomes" id="UP000039865"/>
    </source>
</evidence>
<name>A0A078AK94_STYLE</name>
<organism evidence="2 3">
    <name type="scientific">Stylonychia lemnae</name>
    <name type="common">Ciliate</name>
    <dbReference type="NCBI Taxonomy" id="5949"/>
    <lineage>
        <taxon>Eukaryota</taxon>
        <taxon>Sar</taxon>
        <taxon>Alveolata</taxon>
        <taxon>Ciliophora</taxon>
        <taxon>Intramacronucleata</taxon>
        <taxon>Spirotrichea</taxon>
        <taxon>Stichotrichia</taxon>
        <taxon>Sporadotrichida</taxon>
        <taxon>Oxytrichidae</taxon>
        <taxon>Stylonychinae</taxon>
        <taxon>Stylonychia</taxon>
    </lineage>
</organism>
<accession>A0A078AK94</accession>
<proteinExistence type="predicted"/>
<keyword evidence="3" id="KW-1185">Reference proteome</keyword>
<evidence type="ECO:0000256" key="1">
    <source>
        <dbReference type="SAM" id="SignalP"/>
    </source>
</evidence>
<protein>
    <submittedName>
        <fullName evidence="2">Uncharacterized protein</fullName>
    </submittedName>
</protein>
<evidence type="ECO:0000313" key="2">
    <source>
        <dbReference type="EMBL" id="CDW82316.1"/>
    </source>
</evidence>
<dbReference type="InParanoid" id="A0A078AK94"/>
<dbReference type="EMBL" id="CCKQ01010800">
    <property type="protein sequence ID" value="CDW82316.1"/>
    <property type="molecule type" value="Genomic_DNA"/>
</dbReference>
<sequence length="237" mass="26829">MFSSKSSLSNPFKANKILFLVLILVLYSNQAQAQFRIHSIIPFFSSLAYVDNKTTSGQDQLVMEINLNALNLTRWVNSTSRHYVALTLEMPAVNLTAQDQIRCIFPVNGTGNLSFTCYDQTLNKNGSYQNDSQQDILYNETTKGYIVGGPYQVYIGNFGVQFKRLLNNTDKYVDFQRDLTSTLEIMTLRWDIGILDSNNNEIFQDGAEHSTFIQLSKAYMITIGLSLVTLSSALMFF</sequence>
<keyword evidence="1" id="KW-0732">Signal</keyword>
<feature type="chain" id="PRO_5001729563" evidence="1">
    <location>
        <begin position="34"/>
        <end position="237"/>
    </location>
</feature>
<feature type="signal peptide" evidence="1">
    <location>
        <begin position="1"/>
        <end position="33"/>
    </location>
</feature>
<gene>
    <name evidence="2" type="primary">Contig6596.g7056</name>
    <name evidence="2" type="ORF">STYLEM_11346</name>
</gene>
<dbReference type="Proteomes" id="UP000039865">
    <property type="component" value="Unassembled WGS sequence"/>
</dbReference>